<dbReference type="PANTHER" id="PTHR47332:SF4">
    <property type="entry name" value="SET DOMAIN-CONTAINING PROTEIN 5"/>
    <property type="match status" value="1"/>
</dbReference>
<dbReference type="SUPFAM" id="SSF82199">
    <property type="entry name" value="SET domain"/>
    <property type="match status" value="1"/>
</dbReference>
<evidence type="ECO:0000313" key="2">
    <source>
        <dbReference type="EMBL" id="CBH16247.1"/>
    </source>
</evidence>
<protein>
    <recommendedName>
        <fullName evidence="1">SET domain-containing protein</fullName>
    </recommendedName>
</protein>
<dbReference type="Proteomes" id="UP000002316">
    <property type="component" value="Chromosome 10"/>
</dbReference>
<dbReference type="VEuPathDB" id="TriTrypDB:Tbg972.10.13440"/>
<name>D0A4Q3_TRYB9</name>
<dbReference type="Gene3D" id="2.170.270.10">
    <property type="entry name" value="SET domain"/>
    <property type="match status" value="1"/>
</dbReference>
<dbReference type="AlphaFoldDB" id="D0A4Q3"/>
<evidence type="ECO:0000259" key="1">
    <source>
        <dbReference type="PROSITE" id="PS50280"/>
    </source>
</evidence>
<dbReference type="CDD" id="cd20071">
    <property type="entry name" value="SET_SMYD"/>
    <property type="match status" value="1"/>
</dbReference>
<dbReference type="RefSeq" id="XP_011778511.1">
    <property type="nucleotide sequence ID" value="XM_011780209.1"/>
</dbReference>
<dbReference type="InterPro" id="IPR053185">
    <property type="entry name" value="SET_domain_protein"/>
</dbReference>
<dbReference type="PROSITE" id="PS50280">
    <property type="entry name" value="SET"/>
    <property type="match status" value="1"/>
</dbReference>
<dbReference type="EMBL" id="FN554973">
    <property type="protein sequence ID" value="CBH16247.1"/>
    <property type="molecule type" value="Genomic_DNA"/>
</dbReference>
<feature type="domain" description="SET" evidence="1">
    <location>
        <begin position="413"/>
        <end position="652"/>
    </location>
</feature>
<dbReference type="OrthoDB" id="438641at2759"/>
<gene>
    <name evidence="2" type="ORF">TbgDal_X13440</name>
</gene>
<sequence length="1018" mass="112125">MYSDLMQSLYFLPLFYLLPHAPPSVGLLVMFDVRVVANPPGMSWLEDKSRDLESLRKRLTECGHDAESLTIVGRELHEIAEQAHRKGECGTLGVESGSGRDEEQAFQLFTHAGELLMRTVISILESFTQYEIHAATRVRIEKEEVDIIETLMRAANTDKTCSALSTLHCRWRRVYAASRAWRWCEAHVTLTSDYKPDLCSGGLYDMLPMTEWWWMPETVSAMTPPKAEATSSMCSDNDDGWLFFEDLFLSTTAPQSSECKRQLHDAETVTAFLNELNSTVDLFSRRIPAGYDELRRLYIGKADIQLQQARLFSHLSFVKGVPGSYQNATDGKTVVSGGVNGCHKLLWISREGLSTSMRCLIDALTAAQIAVAQFNAPCDDLIRRIRLAMFGVGLSSDGEGDTPHSACTPFLHPSVEPSSNRWRIKHGVGLIATSHIMEGAVVVKDKSLLLVGQVSPQKRKQERVTDIVETPDGENAAVVNGALELFLRGGFAHKDELATSSIVKALRVGKLLGDPVEAPDMHSALHLLAMMPFSGESGMHPTQGAGRENVDYEAAIARDLADLMCCWRRCSVPLEAPQDFRATPKDEVLTRCRALLPLVSLINHSCKPNAIILPLCSEESQGGSSFGEGKGGVCVIALRDIEPGEEITVSYLSSVLIPKTLKDEQNGFCCCCSFCKSSTALLEGVICPECRQLIYDPEDAQKNCDKYQGSAGRQPTRGVHTYPCVLVDLSPPKGQRSYEHASDCSRADSDTYESLSRRILQGYANAVDKACEEFESTSTFGGVGASACEVEVEAGTVGSSEEVQGIEVDGMEEGSDDDDNGAGEDQLAQTALRRLMDLDSFACALPTTHYIRLQTRLECLALSLRSQLTTHDSHMLLLLCEELLEDLRQILPPNHPLLTGVRLQYALARSRHFAESADSSHTTEKHDHGCCGGVRECAATLSLPFLRDGMIRECIVHSFQEFYTTVGWKHEGCTQRELLSSFLEEYAVELLMCGIESIDHMTLLSLVYDASQEASVGL</sequence>
<dbReference type="Pfam" id="PF00856">
    <property type="entry name" value="SET"/>
    <property type="match status" value="1"/>
</dbReference>
<dbReference type="InterPro" id="IPR001214">
    <property type="entry name" value="SET_dom"/>
</dbReference>
<proteinExistence type="predicted"/>
<reference evidence="3" key="1">
    <citation type="journal article" date="2010" name="PLoS Negl. Trop. Dis.">
        <title>The genome sequence of Trypanosoma brucei gambiense, causative agent of chronic human african trypanosomiasis.</title>
        <authorList>
            <person name="Jackson A.P."/>
            <person name="Sanders M."/>
            <person name="Berry A."/>
            <person name="McQuillan J."/>
            <person name="Aslett M.A."/>
            <person name="Quail M.A."/>
            <person name="Chukualim B."/>
            <person name="Capewell P."/>
            <person name="MacLeod A."/>
            <person name="Melville S.E."/>
            <person name="Gibson W."/>
            <person name="Barry J.D."/>
            <person name="Berriman M."/>
            <person name="Hertz-Fowler C."/>
        </authorList>
    </citation>
    <scope>NUCLEOTIDE SEQUENCE [LARGE SCALE GENOMIC DNA]</scope>
    <source>
        <strain evidence="3">MHOM/CI/86/DAL972</strain>
    </source>
</reference>
<accession>D0A4Q3</accession>
<dbReference type="InterPro" id="IPR046341">
    <property type="entry name" value="SET_dom_sf"/>
</dbReference>
<organism evidence="2 3">
    <name type="scientific">Trypanosoma brucei gambiense (strain MHOM/CI/86/DAL972)</name>
    <dbReference type="NCBI Taxonomy" id="679716"/>
    <lineage>
        <taxon>Eukaryota</taxon>
        <taxon>Discoba</taxon>
        <taxon>Euglenozoa</taxon>
        <taxon>Kinetoplastea</taxon>
        <taxon>Metakinetoplastina</taxon>
        <taxon>Trypanosomatida</taxon>
        <taxon>Trypanosomatidae</taxon>
        <taxon>Trypanosoma</taxon>
    </lineage>
</organism>
<dbReference type="GeneID" id="23864543"/>
<dbReference type="KEGG" id="tbg:TbgDal_X13440"/>
<dbReference type="PANTHER" id="PTHR47332">
    <property type="entry name" value="SET DOMAIN-CONTAINING PROTEIN 5"/>
    <property type="match status" value="1"/>
</dbReference>
<evidence type="ECO:0000313" key="3">
    <source>
        <dbReference type="Proteomes" id="UP000002316"/>
    </source>
</evidence>